<organism evidence="1 2">
    <name type="scientific">Jeotgalibacillus campisalis</name>
    <dbReference type="NCBI Taxonomy" id="220754"/>
    <lineage>
        <taxon>Bacteria</taxon>
        <taxon>Bacillati</taxon>
        <taxon>Bacillota</taxon>
        <taxon>Bacilli</taxon>
        <taxon>Bacillales</taxon>
        <taxon>Caryophanaceae</taxon>
        <taxon>Jeotgalibacillus</taxon>
    </lineage>
</organism>
<evidence type="ECO:0000313" key="2">
    <source>
        <dbReference type="Proteomes" id="UP000031972"/>
    </source>
</evidence>
<dbReference type="PATRIC" id="fig|220754.4.peg.78"/>
<name>A0A0C2W9M3_9BACL</name>
<dbReference type="AlphaFoldDB" id="A0A0C2W9M3"/>
<dbReference type="EMBL" id="JXRR01000001">
    <property type="protein sequence ID" value="KIL52748.1"/>
    <property type="molecule type" value="Genomic_DNA"/>
</dbReference>
<comment type="caution">
    <text evidence="1">The sequence shown here is derived from an EMBL/GenBank/DDBJ whole genome shotgun (WGS) entry which is preliminary data.</text>
</comment>
<evidence type="ECO:0000313" key="1">
    <source>
        <dbReference type="EMBL" id="KIL52748.1"/>
    </source>
</evidence>
<gene>
    <name evidence="1" type="ORF">KR50_00770</name>
</gene>
<dbReference type="Proteomes" id="UP000031972">
    <property type="component" value="Unassembled WGS sequence"/>
</dbReference>
<sequence>MSQLDADASSLSHPSRFFTLESPPYAPMNLFFLRFTVDG</sequence>
<accession>A0A0C2W9M3</accession>
<reference evidence="1 2" key="1">
    <citation type="submission" date="2015-01" db="EMBL/GenBank/DDBJ databases">
        <title>Jeotgalibacillus campisalis genome sequencing.</title>
        <authorList>
            <person name="Goh K.M."/>
            <person name="Chan K.-G."/>
            <person name="Yaakop A.S."/>
            <person name="Ee R."/>
            <person name="Gan H.M."/>
            <person name="Chan C.S."/>
        </authorList>
    </citation>
    <scope>NUCLEOTIDE SEQUENCE [LARGE SCALE GENOMIC DNA]</scope>
    <source>
        <strain evidence="1 2">SF-57</strain>
    </source>
</reference>
<proteinExistence type="predicted"/>
<protein>
    <submittedName>
        <fullName evidence="1">Uncharacterized protein</fullName>
    </submittedName>
</protein>
<keyword evidence="2" id="KW-1185">Reference proteome</keyword>